<accession>A0A0E9R0T6</accession>
<reference evidence="1" key="2">
    <citation type="journal article" date="2015" name="Fish Shellfish Immunol.">
        <title>Early steps in the European eel (Anguilla anguilla)-Vibrio vulnificus interaction in the gills: Role of the RtxA13 toxin.</title>
        <authorList>
            <person name="Callol A."/>
            <person name="Pajuelo D."/>
            <person name="Ebbesson L."/>
            <person name="Teles M."/>
            <person name="MacKenzie S."/>
            <person name="Amaro C."/>
        </authorList>
    </citation>
    <scope>NUCLEOTIDE SEQUENCE</scope>
</reference>
<protein>
    <submittedName>
        <fullName evidence="1">Uncharacterized protein</fullName>
    </submittedName>
</protein>
<dbReference type="AlphaFoldDB" id="A0A0E9R0T6"/>
<proteinExistence type="predicted"/>
<name>A0A0E9R0T6_ANGAN</name>
<dbReference type="EMBL" id="GBXM01085801">
    <property type="protein sequence ID" value="JAH22776.1"/>
    <property type="molecule type" value="Transcribed_RNA"/>
</dbReference>
<sequence>MHLHADQYVVQNDTVLGFMLSGLLAHGI</sequence>
<evidence type="ECO:0000313" key="1">
    <source>
        <dbReference type="EMBL" id="JAH22776.1"/>
    </source>
</evidence>
<reference evidence="1" key="1">
    <citation type="submission" date="2014-11" db="EMBL/GenBank/DDBJ databases">
        <authorList>
            <person name="Amaro Gonzalez C."/>
        </authorList>
    </citation>
    <scope>NUCLEOTIDE SEQUENCE</scope>
</reference>
<organism evidence="1">
    <name type="scientific">Anguilla anguilla</name>
    <name type="common">European freshwater eel</name>
    <name type="synonym">Muraena anguilla</name>
    <dbReference type="NCBI Taxonomy" id="7936"/>
    <lineage>
        <taxon>Eukaryota</taxon>
        <taxon>Metazoa</taxon>
        <taxon>Chordata</taxon>
        <taxon>Craniata</taxon>
        <taxon>Vertebrata</taxon>
        <taxon>Euteleostomi</taxon>
        <taxon>Actinopterygii</taxon>
        <taxon>Neopterygii</taxon>
        <taxon>Teleostei</taxon>
        <taxon>Anguilliformes</taxon>
        <taxon>Anguillidae</taxon>
        <taxon>Anguilla</taxon>
    </lineage>
</organism>